<dbReference type="Gene3D" id="3.60.120.10">
    <property type="entry name" value="Anthranilate synthase"/>
    <property type="match status" value="1"/>
</dbReference>
<organism evidence="2 3">
    <name type="scientific">Thiomonas arsenitoxydans (strain DSM 22701 / CIP 110005 / 3As)</name>
    <dbReference type="NCBI Taxonomy" id="426114"/>
    <lineage>
        <taxon>Bacteria</taxon>
        <taxon>Pseudomonadati</taxon>
        <taxon>Pseudomonadota</taxon>
        <taxon>Betaproteobacteria</taxon>
        <taxon>Burkholderiales</taxon>
        <taxon>Thiomonas</taxon>
    </lineage>
</organism>
<name>A0A8I1SV14_THIA3</name>
<evidence type="ECO:0000313" key="3">
    <source>
        <dbReference type="Proteomes" id="UP000664800"/>
    </source>
</evidence>
<dbReference type="InterPro" id="IPR005801">
    <property type="entry name" value="ADC_synthase"/>
</dbReference>
<dbReference type="GO" id="GO:0046820">
    <property type="term" value="F:4-amino-4-deoxychorismate synthase activity"/>
    <property type="evidence" value="ECO:0007669"/>
    <property type="project" value="TreeGrafter"/>
</dbReference>
<proteinExistence type="predicted"/>
<dbReference type="SUPFAM" id="SSF56752">
    <property type="entry name" value="D-aminoacid aminotransferase-like PLP-dependent enzymes"/>
    <property type="match status" value="1"/>
</dbReference>
<dbReference type="RefSeq" id="WP_276727570.1">
    <property type="nucleotide sequence ID" value="NZ_JAFKMR010000010.1"/>
</dbReference>
<dbReference type="InterPro" id="IPR001544">
    <property type="entry name" value="Aminotrans_IV"/>
</dbReference>
<evidence type="ECO:0000259" key="1">
    <source>
        <dbReference type="Pfam" id="PF00425"/>
    </source>
</evidence>
<evidence type="ECO:0000313" key="2">
    <source>
        <dbReference type="EMBL" id="MBN8743168.1"/>
    </source>
</evidence>
<dbReference type="SUPFAM" id="SSF56322">
    <property type="entry name" value="ADC synthase"/>
    <property type="match status" value="1"/>
</dbReference>
<dbReference type="Gene3D" id="3.30.470.10">
    <property type="match status" value="1"/>
</dbReference>
<gene>
    <name evidence="2" type="ORF">J0I24_02565</name>
</gene>
<protein>
    <submittedName>
        <fullName evidence="2">Chorismate-binding protein</fullName>
    </submittedName>
</protein>
<dbReference type="Gene3D" id="3.20.10.10">
    <property type="entry name" value="D-amino Acid Aminotransferase, subunit A, domain 2"/>
    <property type="match status" value="1"/>
</dbReference>
<dbReference type="InterPro" id="IPR015890">
    <property type="entry name" value="Chorismate_C"/>
</dbReference>
<dbReference type="InterPro" id="IPR036038">
    <property type="entry name" value="Aminotransferase-like"/>
</dbReference>
<dbReference type="Pfam" id="PF01063">
    <property type="entry name" value="Aminotran_4"/>
    <property type="match status" value="1"/>
</dbReference>
<dbReference type="InterPro" id="IPR043132">
    <property type="entry name" value="BCAT-like_C"/>
</dbReference>
<dbReference type="InterPro" id="IPR019999">
    <property type="entry name" value="Anth_synth_I-like"/>
</dbReference>
<dbReference type="GO" id="GO:0000162">
    <property type="term" value="P:L-tryptophan biosynthetic process"/>
    <property type="evidence" value="ECO:0007669"/>
    <property type="project" value="TreeGrafter"/>
</dbReference>
<sequence>MQDFVLFDDALEPSQPLTRLYQQPLSRWQAWQAEQVESAFQQIEHALNAGRQVALFVHYEAAQALADLPVHAPLAAPLVEALAFDAARRMTAAETQQWFQAQIARLDGGQPCGVAALQPGITQADYTAALARIAAHLRAGDSYQINFTWPLRGQAFGHPLALYAALRQGQPTRYSCLAKLGGRWVLSFSPELFFARDGATLRARPMKGTAARSADAEADAQAALALAADPKNRAENLMILDLLRNDLGRLAVPGSVRVPERFTVERYPTVWQMTSSVQAVLDERGGPRRWAEIFAALFPCGSVTGAPKRKSMEIIRALEGGPRGLYTGALGFIDPRDAGQGPLAVFSVPIRTLQVEDGVQTTGETAGTRAFQLGVGSGVVIDSDPATEWQECWDKLRFVTAHDPGFGLIETFAAVWPAQAARIERHLARLARSAAFFAFACDLPALRQALAEAHRGLVAPSAPALADGCQAWQAACAALAPAPWRTRLVLRKSGAVEIDVQPMPPAPQQPVRLLRAADALDSADLFLRHKTTHRARYDAAWRAAEAQGAFDQIFCNERGELCEGGRSSLLLRLGGAWCTPALASGLLPGVGRQWLIDHGGVRECVLKPDALLRAEQIAVVNSLRGVLAATL</sequence>
<dbReference type="AlphaFoldDB" id="A0A8I1SV14"/>
<dbReference type="Proteomes" id="UP000664800">
    <property type="component" value="Unassembled WGS sequence"/>
</dbReference>
<accession>A0A8I1SV14</accession>
<dbReference type="Pfam" id="PF00425">
    <property type="entry name" value="Chorismate_bind"/>
    <property type="match status" value="1"/>
</dbReference>
<dbReference type="PRINTS" id="PR00095">
    <property type="entry name" value="ANTSNTHASEI"/>
</dbReference>
<dbReference type="EMBL" id="JAFKMR010000010">
    <property type="protein sequence ID" value="MBN8743168.1"/>
    <property type="molecule type" value="Genomic_DNA"/>
</dbReference>
<feature type="domain" description="Chorismate-utilising enzyme C-terminal" evidence="1">
    <location>
        <begin position="123"/>
        <end position="395"/>
    </location>
</feature>
<dbReference type="PANTHER" id="PTHR11236:SF50">
    <property type="entry name" value="AMINODEOXYCHORISMATE SYNTHASE COMPONENT 1"/>
    <property type="match status" value="1"/>
</dbReference>
<comment type="caution">
    <text evidence="2">The sequence shown here is derived from an EMBL/GenBank/DDBJ whole genome shotgun (WGS) entry which is preliminary data.</text>
</comment>
<dbReference type="PANTHER" id="PTHR11236">
    <property type="entry name" value="AMINOBENZOATE/ANTHRANILATE SYNTHASE"/>
    <property type="match status" value="1"/>
</dbReference>
<reference evidence="2" key="1">
    <citation type="submission" date="2021-02" db="EMBL/GenBank/DDBJ databases">
        <title>Thiocyanate and organic carbon inputs drive convergent selection for specific autotrophic Afipia and Thiobacillus strains within complex microbiomes.</title>
        <authorList>
            <person name="Huddy R.J."/>
            <person name="Sachdeva R."/>
            <person name="Kadzinga F."/>
            <person name="Kantor R.S."/>
            <person name="Harrison S.T.L."/>
            <person name="Banfield J.F."/>
        </authorList>
    </citation>
    <scope>NUCLEOTIDE SEQUENCE</scope>
    <source>
        <strain evidence="2">SCN18_13_7_16_R3_B_64_19</strain>
    </source>
</reference>
<dbReference type="InterPro" id="IPR043131">
    <property type="entry name" value="BCAT-like_N"/>
</dbReference>